<name>A0A8H6VYU3_9AGAR</name>
<dbReference type="RefSeq" id="XP_037217210.1">
    <property type="nucleotide sequence ID" value="XM_037365798.1"/>
</dbReference>
<evidence type="ECO:0000259" key="3">
    <source>
        <dbReference type="Pfam" id="PF20152"/>
    </source>
</evidence>
<feature type="transmembrane region" description="Helical" evidence="2">
    <location>
        <begin position="386"/>
        <end position="407"/>
    </location>
</feature>
<feature type="transmembrane region" description="Helical" evidence="2">
    <location>
        <begin position="24"/>
        <end position="49"/>
    </location>
</feature>
<feature type="transmembrane region" description="Helical" evidence="2">
    <location>
        <begin position="309"/>
        <end position="333"/>
    </location>
</feature>
<protein>
    <recommendedName>
        <fullName evidence="3">DUF6534 domain-containing protein</fullName>
    </recommendedName>
</protein>
<feature type="domain" description="DUF6534" evidence="3">
    <location>
        <begin position="323"/>
        <end position="404"/>
    </location>
</feature>
<keyword evidence="2" id="KW-0472">Membrane</keyword>
<accession>A0A8H6VYU3</accession>
<keyword evidence="2" id="KW-0812">Transmembrane</keyword>
<gene>
    <name evidence="4" type="ORF">MIND_00916400</name>
</gene>
<evidence type="ECO:0000313" key="4">
    <source>
        <dbReference type="EMBL" id="KAF7296851.1"/>
    </source>
</evidence>
<dbReference type="Pfam" id="PF20152">
    <property type="entry name" value="DUF6534"/>
    <property type="match status" value="1"/>
</dbReference>
<keyword evidence="2" id="KW-1133">Transmembrane helix</keyword>
<sequence length="526" mass="56827">MNRRSIIAGSNGGQRSRCDASHRLLSLAAMRLAALLATPTSTYIFHLVICRAETRHNGLRAEAMPAQMAGWRTVDRAIHTRLASAHWRADAVCKRAFCASTWQFCGLDPFLHLASPFCACLPPRRAGFHSLLNSCQPSARARRRASTEYWSQSMPPASGFGALQLILSISAAYLNLVLYTCELVLAVRYLRRKHPTPPRPMHKAAVILLLLSDTASTFTFCFTGIRTALNGPLPEILPRNIGRFFGPFAVVITTTYLSGAIEQLFLCNLFFVLTRNRPVSLLLLLMTAVHLGFAWATGIVAAVRQSTQGVALMTASVGAIMCAATDIVIAVGLGWKFLAMMRDTPEEHSIRTLLYRILMLTVCSGALVAGNTLIAMILLLNHSLAFTFFFTCQGRVYALTLLGNFLIGIPAQRRRVGPPTINVGTGSHSLPIFRTTAGDGDDHFDTELSPTPTAARHGDPDRKFAPAGAPTLPYITAQAATSHSLHLPGMSSVDNSSSGSDSTPSAHTKSKAASSGRSSGSLDHER</sequence>
<feature type="compositionally biased region" description="Low complexity" evidence="1">
    <location>
        <begin position="491"/>
        <end position="526"/>
    </location>
</feature>
<feature type="transmembrane region" description="Helical" evidence="2">
    <location>
        <begin position="281"/>
        <end position="303"/>
    </location>
</feature>
<feature type="transmembrane region" description="Helical" evidence="2">
    <location>
        <begin position="162"/>
        <end position="185"/>
    </location>
</feature>
<dbReference type="GeneID" id="59348314"/>
<dbReference type="InterPro" id="IPR045339">
    <property type="entry name" value="DUF6534"/>
</dbReference>
<dbReference type="EMBL" id="JACAZF010000008">
    <property type="protein sequence ID" value="KAF7296851.1"/>
    <property type="molecule type" value="Genomic_DNA"/>
</dbReference>
<feature type="transmembrane region" description="Helical" evidence="2">
    <location>
        <begin position="245"/>
        <end position="274"/>
    </location>
</feature>
<dbReference type="Proteomes" id="UP000636479">
    <property type="component" value="Unassembled WGS sequence"/>
</dbReference>
<dbReference type="OrthoDB" id="2977185at2759"/>
<feature type="transmembrane region" description="Helical" evidence="2">
    <location>
        <begin position="353"/>
        <end position="380"/>
    </location>
</feature>
<proteinExistence type="predicted"/>
<feature type="transmembrane region" description="Helical" evidence="2">
    <location>
        <begin position="206"/>
        <end position="225"/>
    </location>
</feature>
<dbReference type="AlphaFoldDB" id="A0A8H6VYU3"/>
<evidence type="ECO:0000256" key="1">
    <source>
        <dbReference type="SAM" id="MobiDB-lite"/>
    </source>
</evidence>
<evidence type="ECO:0000313" key="5">
    <source>
        <dbReference type="Proteomes" id="UP000636479"/>
    </source>
</evidence>
<reference evidence="4" key="1">
    <citation type="submission" date="2020-05" db="EMBL/GenBank/DDBJ databases">
        <title>Mycena genomes resolve the evolution of fungal bioluminescence.</title>
        <authorList>
            <person name="Tsai I.J."/>
        </authorList>
    </citation>
    <scope>NUCLEOTIDE SEQUENCE</scope>
    <source>
        <strain evidence="4">171206Taipei</strain>
    </source>
</reference>
<feature type="region of interest" description="Disordered" evidence="1">
    <location>
        <begin position="440"/>
        <end position="469"/>
    </location>
</feature>
<comment type="caution">
    <text evidence="4">The sequence shown here is derived from an EMBL/GenBank/DDBJ whole genome shotgun (WGS) entry which is preliminary data.</text>
</comment>
<keyword evidence="5" id="KW-1185">Reference proteome</keyword>
<evidence type="ECO:0000256" key="2">
    <source>
        <dbReference type="SAM" id="Phobius"/>
    </source>
</evidence>
<organism evidence="4 5">
    <name type="scientific">Mycena indigotica</name>
    <dbReference type="NCBI Taxonomy" id="2126181"/>
    <lineage>
        <taxon>Eukaryota</taxon>
        <taxon>Fungi</taxon>
        <taxon>Dikarya</taxon>
        <taxon>Basidiomycota</taxon>
        <taxon>Agaricomycotina</taxon>
        <taxon>Agaricomycetes</taxon>
        <taxon>Agaricomycetidae</taxon>
        <taxon>Agaricales</taxon>
        <taxon>Marasmiineae</taxon>
        <taxon>Mycenaceae</taxon>
        <taxon>Mycena</taxon>
    </lineage>
</organism>
<feature type="region of interest" description="Disordered" evidence="1">
    <location>
        <begin position="485"/>
        <end position="526"/>
    </location>
</feature>